<evidence type="ECO:0000313" key="4">
    <source>
        <dbReference type="EMBL" id="KAK5699485.1"/>
    </source>
</evidence>
<gene>
    <name evidence="4" type="ORF">LTR97_005613</name>
</gene>
<dbReference type="PANTHER" id="PTHR44196">
    <property type="entry name" value="DEHYDROGENASE/REDUCTASE SDR FAMILY MEMBER 7B"/>
    <property type="match status" value="1"/>
</dbReference>
<dbReference type="InterPro" id="IPR002347">
    <property type="entry name" value="SDR_fam"/>
</dbReference>
<dbReference type="GO" id="GO:0016020">
    <property type="term" value="C:membrane"/>
    <property type="evidence" value="ECO:0007669"/>
    <property type="project" value="TreeGrafter"/>
</dbReference>
<dbReference type="SUPFAM" id="SSF51735">
    <property type="entry name" value="NAD(P)-binding Rossmann-fold domains"/>
    <property type="match status" value="1"/>
</dbReference>
<reference evidence="4" key="1">
    <citation type="submission" date="2023-08" db="EMBL/GenBank/DDBJ databases">
        <title>Black Yeasts Isolated from many extreme environments.</title>
        <authorList>
            <person name="Coleine C."/>
            <person name="Stajich J.E."/>
            <person name="Selbmann L."/>
        </authorList>
    </citation>
    <scope>NUCLEOTIDE SEQUENCE</scope>
    <source>
        <strain evidence="4">CCFEE 5810</strain>
    </source>
</reference>
<evidence type="ECO:0000256" key="1">
    <source>
        <dbReference type="ARBA" id="ARBA00006484"/>
    </source>
</evidence>
<dbReference type="PANTHER" id="PTHR44196:SF1">
    <property type="entry name" value="DEHYDROGENASE_REDUCTASE SDR FAMILY MEMBER 7B"/>
    <property type="match status" value="1"/>
</dbReference>
<evidence type="ECO:0008006" key="6">
    <source>
        <dbReference type="Google" id="ProtNLM"/>
    </source>
</evidence>
<name>A0AAN7ZNC7_9PEZI</name>
<keyword evidence="2" id="KW-0560">Oxidoreductase</keyword>
<proteinExistence type="inferred from homology"/>
<evidence type="ECO:0000256" key="2">
    <source>
        <dbReference type="ARBA" id="ARBA00023002"/>
    </source>
</evidence>
<dbReference type="EMBL" id="JAVRQU010000008">
    <property type="protein sequence ID" value="KAK5699485.1"/>
    <property type="molecule type" value="Genomic_DNA"/>
</dbReference>
<sequence length="269" mass="29351">MASFKALDFKCALITGGGGGIGLAFAKNFLSKGKKVIICGRTESKLREASKDSLQDCPYYTLDTGDLSAIPELIKMITEAHPELDCLVNNAGVQRPLDVNDMSADEFTSKADQEIAINIQGPMHLAVGLLPYFRTKKGAVIMNVSSVLGFIPTSVINPVYNGTKSWVHFWSMNLRTQLEQAAKKGGPTIRVIEIAPPSVGTDLHRERADPDDNKKDKNPAALSVEEFMEDITKAWEEDKDVIGAGPSQKVVDRWYNEFGADYEKAAGGK</sequence>
<dbReference type="Pfam" id="PF00106">
    <property type="entry name" value="adh_short"/>
    <property type="match status" value="1"/>
</dbReference>
<comment type="similarity">
    <text evidence="1">Belongs to the short-chain dehydrogenases/reductases (SDR) family.</text>
</comment>
<evidence type="ECO:0000256" key="3">
    <source>
        <dbReference type="SAM" id="MobiDB-lite"/>
    </source>
</evidence>
<evidence type="ECO:0000313" key="5">
    <source>
        <dbReference type="Proteomes" id="UP001310594"/>
    </source>
</evidence>
<feature type="compositionally biased region" description="Basic and acidic residues" evidence="3">
    <location>
        <begin position="202"/>
        <end position="218"/>
    </location>
</feature>
<dbReference type="Proteomes" id="UP001310594">
    <property type="component" value="Unassembled WGS sequence"/>
</dbReference>
<protein>
    <recommendedName>
        <fullName evidence="6">Short-chain dehydrogenase</fullName>
    </recommendedName>
</protein>
<dbReference type="AlphaFoldDB" id="A0AAN7ZNC7"/>
<accession>A0AAN7ZNC7</accession>
<dbReference type="PRINTS" id="PR00081">
    <property type="entry name" value="GDHRDH"/>
</dbReference>
<feature type="region of interest" description="Disordered" evidence="3">
    <location>
        <begin position="200"/>
        <end position="219"/>
    </location>
</feature>
<dbReference type="GO" id="GO:0016491">
    <property type="term" value="F:oxidoreductase activity"/>
    <property type="evidence" value="ECO:0007669"/>
    <property type="project" value="UniProtKB-KW"/>
</dbReference>
<dbReference type="InterPro" id="IPR036291">
    <property type="entry name" value="NAD(P)-bd_dom_sf"/>
</dbReference>
<dbReference type="Gene3D" id="3.40.50.720">
    <property type="entry name" value="NAD(P)-binding Rossmann-like Domain"/>
    <property type="match status" value="1"/>
</dbReference>
<comment type="caution">
    <text evidence="4">The sequence shown here is derived from an EMBL/GenBank/DDBJ whole genome shotgun (WGS) entry which is preliminary data.</text>
</comment>
<organism evidence="4 5">
    <name type="scientific">Elasticomyces elasticus</name>
    <dbReference type="NCBI Taxonomy" id="574655"/>
    <lineage>
        <taxon>Eukaryota</taxon>
        <taxon>Fungi</taxon>
        <taxon>Dikarya</taxon>
        <taxon>Ascomycota</taxon>
        <taxon>Pezizomycotina</taxon>
        <taxon>Dothideomycetes</taxon>
        <taxon>Dothideomycetidae</taxon>
        <taxon>Mycosphaerellales</taxon>
        <taxon>Teratosphaeriaceae</taxon>
        <taxon>Elasticomyces</taxon>
    </lineage>
</organism>